<dbReference type="Pfam" id="PF00202">
    <property type="entry name" value="Aminotran_3"/>
    <property type="match status" value="1"/>
</dbReference>
<dbReference type="PANTHER" id="PTHR11986:SF58">
    <property type="entry name" value="LEUCINE_METHIONINE RACEMASE"/>
    <property type="match status" value="1"/>
</dbReference>
<dbReference type="InterPro" id="IPR015422">
    <property type="entry name" value="PyrdxlP-dep_Trfase_small"/>
</dbReference>
<protein>
    <submittedName>
        <fullName evidence="5">4-aminobutyrate aminotransferase apoenzyme</fullName>
    </submittedName>
</protein>
<dbReference type="InterPro" id="IPR050103">
    <property type="entry name" value="Class-III_PLP-dep_AT"/>
</dbReference>
<evidence type="ECO:0000256" key="2">
    <source>
        <dbReference type="ARBA" id="ARBA00008954"/>
    </source>
</evidence>
<evidence type="ECO:0000256" key="3">
    <source>
        <dbReference type="ARBA" id="ARBA00022898"/>
    </source>
</evidence>
<keyword evidence="3 4" id="KW-0663">Pyridoxal phosphate</keyword>
<evidence type="ECO:0000313" key="6">
    <source>
        <dbReference type="Proteomes" id="UP000192315"/>
    </source>
</evidence>
<dbReference type="FunFam" id="3.40.640.10:FF:000004">
    <property type="entry name" value="Acetylornithine aminotransferase"/>
    <property type="match status" value="1"/>
</dbReference>
<comment type="cofactor">
    <cofactor evidence="1">
        <name>pyridoxal 5'-phosphate</name>
        <dbReference type="ChEBI" id="CHEBI:597326"/>
    </cofactor>
</comment>
<evidence type="ECO:0000313" key="5">
    <source>
        <dbReference type="EMBL" id="SMD30316.1"/>
    </source>
</evidence>
<dbReference type="GO" id="GO:0030170">
    <property type="term" value="F:pyridoxal phosphate binding"/>
    <property type="evidence" value="ECO:0007669"/>
    <property type="project" value="InterPro"/>
</dbReference>
<name>A0A8G2FVM6_PICTO</name>
<dbReference type="CDD" id="cd00610">
    <property type="entry name" value="OAT_like"/>
    <property type="match status" value="1"/>
</dbReference>
<dbReference type="InterPro" id="IPR049704">
    <property type="entry name" value="Aminotrans_3_PPA_site"/>
</dbReference>
<reference evidence="5 6" key="1">
    <citation type="submission" date="2017-04" db="EMBL/GenBank/DDBJ databases">
        <authorList>
            <person name="Varghese N."/>
            <person name="Submissions S."/>
        </authorList>
    </citation>
    <scope>NUCLEOTIDE SEQUENCE [LARGE SCALE GENOMIC DNA]</scope>
    <source>
        <strain evidence="5 6">DSM 9789</strain>
    </source>
</reference>
<evidence type="ECO:0000256" key="1">
    <source>
        <dbReference type="ARBA" id="ARBA00001933"/>
    </source>
</evidence>
<keyword evidence="5" id="KW-0032">Aminotransferase</keyword>
<keyword evidence="6" id="KW-1185">Reference proteome</keyword>
<dbReference type="NCBIfam" id="NF004426">
    <property type="entry name" value="PRK05769.1"/>
    <property type="match status" value="1"/>
</dbReference>
<accession>A0A8G2FVM6</accession>
<keyword evidence="5" id="KW-0808">Transferase</keyword>
<evidence type="ECO:0000256" key="4">
    <source>
        <dbReference type="RuleBase" id="RU003560"/>
    </source>
</evidence>
<dbReference type="AlphaFoldDB" id="A0A8G2FVM6"/>
<dbReference type="Proteomes" id="UP000192315">
    <property type="component" value="Unassembled WGS sequence"/>
</dbReference>
<dbReference type="InterPro" id="IPR005814">
    <property type="entry name" value="Aminotrans_3"/>
</dbReference>
<dbReference type="PANTHER" id="PTHR11986">
    <property type="entry name" value="AMINOTRANSFERASE CLASS III"/>
    <property type="match status" value="1"/>
</dbReference>
<proteinExistence type="inferred from homology"/>
<dbReference type="InterPro" id="IPR015424">
    <property type="entry name" value="PyrdxlP-dep_Trfase"/>
</dbReference>
<dbReference type="SUPFAM" id="SSF53383">
    <property type="entry name" value="PLP-dependent transferases"/>
    <property type="match status" value="1"/>
</dbReference>
<dbReference type="PROSITE" id="PS00600">
    <property type="entry name" value="AA_TRANSFER_CLASS_3"/>
    <property type="match status" value="1"/>
</dbReference>
<comment type="similarity">
    <text evidence="2 4">Belongs to the class-III pyridoxal-phosphate-dependent aminotransferase family.</text>
</comment>
<dbReference type="RefSeq" id="WP_084272345.1">
    <property type="nucleotide sequence ID" value="NZ_FWYE01000001.1"/>
</dbReference>
<dbReference type="PIRSF" id="PIRSF000521">
    <property type="entry name" value="Transaminase_4ab_Lys_Orn"/>
    <property type="match status" value="1"/>
</dbReference>
<comment type="caution">
    <text evidence="5">The sequence shown here is derived from an EMBL/GenBank/DDBJ whole genome shotgun (WGS) entry which is preliminary data.</text>
</comment>
<gene>
    <name evidence="5" type="ORF">SAMN02745355_0191</name>
</gene>
<dbReference type="Gene3D" id="3.90.1150.10">
    <property type="entry name" value="Aspartate Aminotransferase, domain 1"/>
    <property type="match status" value="1"/>
</dbReference>
<dbReference type="EMBL" id="FWYE01000001">
    <property type="protein sequence ID" value="SMD30316.1"/>
    <property type="molecule type" value="Genomic_DNA"/>
</dbReference>
<dbReference type="GO" id="GO:0008483">
    <property type="term" value="F:transaminase activity"/>
    <property type="evidence" value="ECO:0007669"/>
    <property type="project" value="UniProtKB-KW"/>
</dbReference>
<sequence>MEALKGINIKVEPPGPIAKKIIEMDEKYLARSTKSLPIVAKRGYNSYIEDVDGNVFLDFTTGISTTNIGYMNKNVLDAVEEQLHQLWHFAGTDFYYEAQVNAAKALGEVTPGNFNKKVFFANSGAESNEASLKVAKNYTKKRQFIGFIGAFHGRTMGALAFTASKPVQHSMYFPEMPGVVHVPYPNPYRNPFNIDGYENPDELVNRTIDFIEKYTLETYLPADDVAAIMVEPIQGEGGYIVPPENFHRELIKLAHENNILLIMDEVQTGFGRTGYFFASEYFKVEPDIISVAKSIASGIPMGASIFNEKFDFDKEGLHSNTFGGNLLASVACTATINEIKEKKMLENSRKMGKYLNKRLNELKDKYEEIGDVRGLGLMQAIDFVNDRSRRDFNVGLRDRVIERSFKNGLLLLGAGESAIRLIPPLIITEEEIDNAMEIIDESINRELK</sequence>
<dbReference type="Gene3D" id="3.40.640.10">
    <property type="entry name" value="Type I PLP-dependent aspartate aminotransferase-like (Major domain)"/>
    <property type="match status" value="1"/>
</dbReference>
<dbReference type="GO" id="GO:0042802">
    <property type="term" value="F:identical protein binding"/>
    <property type="evidence" value="ECO:0007669"/>
    <property type="project" value="TreeGrafter"/>
</dbReference>
<dbReference type="InterPro" id="IPR015421">
    <property type="entry name" value="PyrdxlP-dep_Trfase_major"/>
</dbReference>
<organism evidence="5 6">
    <name type="scientific">Picrophilus torridus (strain ATCC 700027 / DSM 9790 / JCM 10055 / NBRC 100828 / KAW 2/3)</name>
    <dbReference type="NCBI Taxonomy" id="1122961"/>
    <lineage>
        <taxon>Archaea</taxon>
        <taxon>Methanobacteriati</taxon>
        <taxon>Thermoplasmatota</taxon>
        <taxon>Thermoplasmata</taxon>
        <taxon>Thermoplasmatales</taxon>
        <taxon>Picrophilaceae</taxon>
        <taxon>Picrophilus</taxon>
    </lineage>
</organism>